<dbReference type="AlphaFoldDB" id="A0AAV8YUW7"/>
<keyword evidence="3" id="KW-1185">Reference proteome</keyword>
<dbReference type="Proteomes" id="UP001162162">
    <property type="component" value="Unassembled WGS sequence"/>
</dbReference>
<reference evidence="2" key="1">
    <citation type="journal article" date="2023" name="Insect Mol. Biol.">
        <title>Genome sequencing provides insights into the evolution of gene families encoding plant cell wall-degrading enzymes in longhorned beetles.</title>
        <authorList>
            <person name="Shin N.R."/>
            <person name="Okamura Y."/>
            <person name="Kirsch R."/>
            <person name="Pauchet Y."/>
        </authorList>
    </citation>
    <scope>NUCLEOTIDE SEQUENCE</scope>
    <source>
        <strain evidence="2">AMC_N1</strain>
    </source>
</reference>
<organism evidence="2 3">
    <name type="scientific">Aromia moschata</name>
    <dbReference type="NCBI Taxonomy" id="1265417"/>
    <lineage>
        <taxon>Eukaryota</taxon>
        <taxon>Metazoa</taxon>
        <taxon>Ecdysozoa</taxon>
        <taxon>Arthropoda</taxon>
        <taxon>Hexapoda</taxon>
        <taxon>Insecta</taxon>
        <taxon>Pterygota</taxon>
        <taxon>Neoptera</taxon>
        <taxon>Endopterygota</taxon>
        <taxon>Coleoptera</taxon>
        <taxon>Polyphaga</taxon>
        <taxon>Cucujiformia</taxon>
        <taxon>Chrysomeloidea</taxon>
        <taxon>Cerambycidae</taxon>
        <taxon>Cerambycinae</taxon>
        <taxon>Callichromatini</taxon>
        <taxon>Aromia</taxon>
    </lineage>
</organism>
<name>A0AAV8YUW7_9CUCU</name>
<protein>
    <recommendedName>
        <fullName evidence="4">Transcriptional regulator</fullName>
    </recommendedName>
</protein>
<sequence length="66" mass="7465">MRESEKTAREGRETTKDQSPGRPSTSKTEENIEKIGKLIREDRRLSIRGLADITGIDKKMSSLDFA</sequence>
<comment type="caution">
    <text evidence="2">The sequence shown here is derived from an EMBL/GenBank/DDBJ whole genome shotgun (WGS) entry which is preliminary data.</text>
</comment>
<feature type="compositionally biased region" description="Polar residues" evidence="1">
    <location>
        <begin position="17"/>
        <end position="26"/>
    </location>
</feature>
<evidence type="ECO:0008006" key="4">
    <source>
        <dbReference type="Google" id="ProtNLM"/>
    </source>
</evidence>
<proteinExistence type="predicted"/>
<dbReference type="EMBL" id="JAPWTK010000044">
    <property type="protein sequence ID" value="KAJ8954776.1"/>
    <property type="molecule type" value="Genomic_DNA"/>
</dbReference>
<accession>A0AAV8YUW7</accession>
<gene>
    <name evidence="2" type="ORF">NQ318_014886</name>
</gene>
<feature type="region of interest" description="Disordered" evidence="1">
    <location>
        <begin position="1"/>
        <end position="32"/>
    </location>
</feature>
<evidence type="ECO:0000313" key="3">
    <source>
        <dbReference type="Proteomes" id="UP001162162"/>
    </source>
</evidence>
<evidence type="ECO:0000256" key="1">
    <source>
        <dbReference type="SAM" id="MobiDB-lite"/>
    </source>
</evidence>
<feature type="compositionally biased region" description="Basic and acidic residues" evidence="1">
    <location>
        <begin position="1"/>
        <end position="16"/>
    </location>
</feature>
<evidence type="ECO:0000313" key="2">
    <source>
        <dbReference type="EMBL" id="KAJ8954776.1"/>
    </source>
</evidence>